<evidence type="ECO:0000313" key="4">
    <source>
        <dbReference type="Proteomes" id="UP000557688"/>
    </source>
</evidence>
<protein>
    <submittedName>
        <fullName evidence="3">ABC transporter substrate-binding protein</fullName>
    </submittedName>
    <submittedName>
        <fullName evidence="2">NitT/TauT family transport system substrate-binding protein</fullName>
    </submittedName>
</protein>
<dbReference type="EMBL" id="JABXXQ010000383">
    <property type="protein sequence ID" value="NVN31465.1"/>
    <property type="molecule type" value="Genomic_DNA"/>
</dbReference>
<dbReference type="Proteomes" id="UP000565205">
    <property type="component" value="Unassembled WGS sequence"/>
</dbReference>
<feature type="domain" description="SsuA/THI5-like" evidence="1">
    <location>
        <begin position="37"/>
        <end position="240"/>
    </location>
</feature>
<dbReference type="AlphaFoldDB" id="A0A850NVD6"/>
<dbReference type="PANTHER" id="PTHR31528">
    <property type="entry name" value="4-AMINO-5-HYDROXYMETHYL-2-METHYLPYRIMIDINE PHOSPHATE SYNTHASE THI11-RELATED"/>
    <property type="match status" value="1"/>
</dbReference>
<dbReference type="InterPro" id="IPR027939">
    <property type="entry name" value="NMT1/THI5"/>
</dbReference>
<dbReference type="InterPro" id="IPR015168">
    <property type="entry name" value="SsuA/THI5"/>
</dbReference>
<dbReference type="Proteomes" id="UP000557688">
    <property type="component" value="Unassembled WGS sequence"/>
</dbReference>
<reference evidence="3 5" key="1">
    <citation type="submission" date="2020-06" db="EMBL/GenBank/DDBJ databases">
        <title>Description of novel acetic acid bacteria.</title>
        <authorList>
            <person name="Sombolestani A."/>
        </authorList>
    </citation>
    <scope>NUCLEOTIDE SEQUENCE [LARGE SCALE GENOMIC DNA]</scope>
    <source>
        <strain evidence="3 5">LMG 26838</strain>
    </source>
</reference>
<dbReference type="Pfam" id="PF09084">
    <property type="entry name" value="NMT1"/>
    <property type="match status" value="1"/>
</dbReference>
<dbReference type="EMBL" id="JACHXV010000004">
    <property type="protein sequence ID" value="MBB3173428.1"/>
    <property type="molecule type" value="Genomic_DNA"/>
</dbReference>
<sequence length="323" mass="34898">MKRRHFLAGAASVLAAPHVARATTRPFRFTTNWYAQAEHAGFYQALARGFYRDAGLEVEIAHGGPQVNDMQLLLAGNCDMILGGAGEAMIAQGRSMPVVTVATTFAHALAGLVVHPDIHTMADLKGHTILLSTEVRATTWPLLKAKFGFTDAQVRPYTFNIQPFVLDPTIAMQAFATSEPYALQQAKVPYRFLSFSDVVATDYGNPLLTTAPLIAERRADIAAFLAASMRGWADWMSADPGPANDAIRADNPQMSLAQIMWSRQRFRDTAAFGPNGGFYGRLDPARAGPIHDALIAAGQIGPGDSWKAACDYGFAPAMESRIA</sequence>
<evidence type="ECO:0000313" key="2">
    <source>
        <dbReference type="EMBL" id="MBB3173428.1"/>
    </source>
</evidence>
<comment type="caution">
    <text evidence="3">The sequence shown here is derived from an EMBL/GenBank/DDBJ whole genome shotgun (WGS) entry which is preliminary data.</text>
</comment>
<dbReference type="Gene3D" id="3.40.190.10">
    <property type="entry name" value="Periplasmic binding protein-like II"/>
    <property type="match status" value="2"/>
</dbReference>
<accession>A0A850NVD6</accession>
<keyword evidence="4" id="KW-1185">Reference proteome</keyword>
<proteinExistence type="predicted"/>
<dbReference type="PANTHER" id="PTHR31528:SF3">
    <property type="entry name" value="THIAMINE BIOSYNTHESIS PROTEIN HI_0357-RELATED"/>
    <property type="match status" value="1"/>
</dbReference>
<organism evidence="3 5">
    <name type="scientific">Endobacter medicaginis</name>
    <dbReference type="NCBI Taxonomy" id="1181271"/>
    <lineage>
        <taxon>Bacteria</taxon>
        <taxon>Pseudomonadati</taxon>
        <taxon>Pseudomonadota</taxon>
        <taxon>Alphaproteobacteria</taxon>
        <taxon>Acetobacterales</taxon>
        <taxon>Acetobacteraceae</taxon>
        <taxon>Endobacter</taxon>
    </lineage>
</organism>
<dbReference type="GO" id="GO:0009228">
    <property type="term" value="P:thiamine biosynthetic process"/>
    <property type="evidence" value="ECO:0007669"/>
    <property type="project" value="InterPro"/>
</dbReference>
<dbReference type="RefSeq" id="WP_176625786.1">
    <property type="nucleotide sequence ID" value="NZ_JABXXQ010000383.1"/>
</dbReference>
<name>A0A850NVD6_9PROT</name>
<gene>
    <name evidence="2" type="ORF">FHR90_001251</name>
    <name evidence="3" type="ORF">HUK83_14150</name>
</gene>
<dbReference type="SUPFAM" id="SSF53850">
    <property type="entry name" value="Periplasmic binding protein-like II"/>
    <property type="match status" value="1"/>
</dbReference>
<evidence type="ECO:0000313" key="5">
    <source>
        <dbReference type="Proteomes" id="UP000565205"/>
    </source>
</evidence>
<evidence type="ECO:0000259" key="1">
    <source>
        <dbReference type="Pfam" id="PF09084"/>
    </source>
</evidence>
<reference evidence="2 4" key="2">
    <citation type="submission" date="2020-08" db="EMBL/GenBank/DDBJ databases">
        <title>Genomic Encyclopedia of Type Strains, Phase III (KMG-III): the genomes of soil and plant-associated and newly described type strains.</title>
        <authorList>
            <person name="Whitman W."/>
        </authorList>
    </citation>
    <scope>NUCLEOTIDE SEQUENCE [LARGE SCALE GENOMIC DNA]</scope>
    <source>
        <strain evidence="2 4">CECT 8088</strain>
    </source>
</reference>
<evidence type="ECO:0000313" key="3">
    <source>
        <dbReference type="EMBL" id="NVN31465.1"/>
    </source>
</evidence>